<dbReference type="Proteomes" id="UP000032000">
    <property type="component" value="Segment"/>
</dbReference>
<dbReference type="EMBL" id="KJ000058">
    <property type="protein sequence ID" value="AHJ86889.1"/>
    <property type="molecule type" value="Genomic_DNA"/>
</dbReference>
<reference evidence="1" key="1">
    <citation type="submission" date="2015-06" db="EMBL/GenBank/DDBJ databases">
        <title>Genomic characterization of STP4-a, a novel T4 virulent phage infecting Salmonella.</title>
        <authorList>
            <person name="Li M."/>
            <person name="Wang J."/>
            <person name="Lin H."/>
            <person name="Han F."/>
        </authorList>
    </citation>
    <scope>NUCLEOTIDE SEQUENCE [LARGE SCALE GENOMIC DNA]</scope>
</reference>
<accession>A0A0B4L967</accession>
<dbReference type="GeneID" id="23681052"/>
<evidence type="ECO:0000313" key="1">
    <source>
        <dbReference type="EMBL" id="AHJ86889.1"/>
    </source>
</evidence>
<evidence type="ECO:0000313" key="2">
    <source>
        <dbReference type="Proteomes" id="UP000032000"/>
    </source>
</evidence>
<proteinExistence type="predicted"/>
<name>A0A0B4L967_9CAUD</name>
<organism evidence="1 2">
    <name type="scientific">Salmonella phage STP4-a</name>
    <dbReference type="NCBI Taxonomy" id="1445860"/>
    <lineage>
        <taxon>Viruses</taxon>
        <taxon>Duplodnaviria</taxon>
        <taxon>Heunggongvirae</taxon>
        <taxon>Uroviricota</taxon>
        <taxon>Caudoviricetes</taxon>
        <taxon>Pantevenvirales</taxon>
        <taxon>Straboviridae</taxon>
        <taxon>Tevenvirinae</taxon>
        <taxon>Gelderlandvirus</taxon>
        <taxon>Gelderlandvirus stp4a</taxon>
    </lineage>
</organism>
<dbReference type="RefSeq" id="YP_009126242.1">
    <property type="nucleotide sequence ID" value="NC_026607.2"/>
</dbReference>
<protein>
    <submittedName>
        <fullName evidence="1">Uncharacterized protein</fullName>
    </submittedName>
</protein>
<sequence>MTKKEKYCPYKSWIKRTEDVPEVKMAKPRKSMVNSPIKCVIKVKSL</sequence>
<keyword evidence="2" id="KW-1185">Reference proteome</keyword>
<dbReference type="KEGG" id="vg:23681052"/>
<gene>
    <name evidence="1" type="ORF">STP4a_034</name>
</gene>